<keyword evidence="1" id="KW-0812">Transmembrane</keyword>
<feature type="transmembrane region" description="Helical" evidence="1">
    <location>
        <begin position="194"/>
        <end position="213"/>
    </location>
</feature>
<feature type="transmembrane region" description="Helical" evidence="1">
    <location>
        <begin position="83"/>
        <end position="107"/>
    </location>
</feature>
<comment type="caution">
    <text evidence="2">The sequence shown here is derived from an EMBL/GenBank/DDBJ whole genome shotgun (WGS) entry which is preliminary data.</text>
</comment>
<feature type="transmembrane region" description="Helical" evidence="1">
    <location>
        <begin position="137"/>
        <end position="158"/>
    </location>
</feature>
<reference evidence="2 3" key="1">
    <citation type="submission" date="2023-07" db="EMBL/GenBank/DDBJ databases">
        <title>Sorghum-associated microbial communities from plants grown in Nebraska, USA.</title>
        <authorList>
            <person name="Schachtman D."/>
        </authorList>
    </citation>
    <scope>NUCLEOTIDE SEQUENCE [LARGE SCALE GENOMIC DNA]</scope>
    <source>
        <strain evidence="2 3">CC482</strain>
    </source>
</reference>
<dbReference type="RefSeq" id="WP_307205535.1">
    <property type="nucleotide sequence ID" value="NZ_JAUSSU010000007.1"/>
</dbReference>
<sequence>MIANRGTARIIGALFLISTAAYMIGNGQINAVLSHPEYLARLYPDRMKVHIGLFLELINAAAVVGIAIYLFPVLKKQNESISLGYLCSRIIESALLIGSIICTLILLTLSEKYVAGFGNGGEGYFLTLGTLAMRGQYMTFELAMLVLSLGSIMFCYLLFRTRLVPRTMSLLGIVGYMALLASSCLSIIGIDFGYILYIPGGIFELIFPIWLIVKGFSTTK</sequence>
<gene>
    <name evidence="2" type="ORF">J2T15_003668</name>
</gene>
<dbReference type="Proteomes" id="UP001229346">
    <property type="component" value="Unassembled WGS sequence"/>
</dbReference>
<protein>
    <recommendedName>
        <fullName evidence="4">DUF4386 domain-containing protein</fullName>
    </recommendedName>
</protein>
<accession>A0ABT9U3T1</accession>
<dbReference type="Pfam" id="PF14329">
    <property type="entry name" value="DUF4386"/>
    <property type="match status" value="1"/>
</dbReference>
<evidence type="ECO:0000256" key="1">
    <source>
        <dbReference type="SAM" id="Phobius"/>
    </source>
</evidence>
<evidence type="ECO:0000313" key="3">
    <source>
        <dbReference type="Proteomes" id="UP001229346"/>
    </source>
</evidence>
<feature type="transmembrane region" description="Helical" evidence="1">
    <location>
        <begin position="7"/>
        <end position="29"/>
    </location>
</feature>
<feature type="transmembrane region" description="Helical" evidence="1">
    <location>
        <begin position="49"/>
        <end position="71"/>
    </location>
</feature>
<keyword evidence="3" id="KW-1185">Reference proteome</keyword>
<dbReference type="InterPro" id="IPR025495">
    <property type="entry name" value="DUF4386"/>
</dbReference>
<feature type="transmembrane region" description="Helical" evidence="1">
    <location>
        <begin position="170"/>
        <end position="188"/>
    </location>
</feature>
<evidence type="ECO:0000313" key="2">
    <source>
        <dbReference type="EMBL" id="MDQ0114213.1"/>
    </source>
</evidence>
<organism evidence="2 3">
    <name type="scientific">Paenibacillus harenae</name>
    <dbReference type="NCBI Taxonomy" id="306543"/>
    <lineage>
        <taxon>Bacteria</taxon>
        <taxon>Bacillati</taxon>
        <taxon>Bacillota</taxon>
        <taxon>Bacilli</taxon>
        <taxon>Bacillales</taxon>
        <taxon>Paenibacillaceae</taxon>
        <taxon>Paenibacillus</taxon>
    </lineage>
</organism>
<name>A0ABT9U3T1_PAEHA</name>
<keyword evidence="1" id="KW-0472">Membrane</keyword>
<proteinExistence type="predicted"/>
<dbReference type="EMBL" id="JAUSSU010000007">
    <property type="protein sequence ID" value="MDQ0114213.1"/>
    <property type="molecule type" value="Genomic_DNA"/>
</dbReference>
<keyword evidence="1" id="KW-1133">Transmembrane helix</keyword>
<evidence type="ECO:0008006" key="4">
    <source>
        <dbReference type="Google" id="ProtNLM"/>
    </source>
</evidence>